<evidence type="ECO:0000256" key="4">
    <source>
        <dbReference type="ARBA" id="ARBA00022692"/>
    </source>
</evidence>
<evidence type="ECO:0000256" key="7">
    <source>
        <dbReference type="RuleBase" id="RU363032"/>
    </source>
</evidence>
<keyword evidence="4 7" id="KW-0812">Transmembrane</keyword>
<comment type="caution">
    <text evidence="9">The sequence shown here is derived from an EMBL/GenBank/DDBJ whole genome shotgun (WGS) entry which is preliminary data.</text>
</comment>
<proteinExistence type="inferred from homology"/>
<feature type="domain" description="ABC transmembrane type-1" evidence="8">
    <location>
        <begin position="107"/>
        <end position="308"/>
    </location>
</feature>
<evidence type="ECO:0000256" key="5">
    <source>
        <dbReference type="ARBA" id="ARBA00022989"/>
    </source>
</evidence>
<protein>
    <submittedName>
        <fullName evidence="9">ABC transporter permease</fullName>
    </submittedName>
</protein>
<dbReference type="PROSITE" id="PS50928">
    <property type="entry name" value="ABC_TM1"/>
    <property type="match status" value="1"/>
</dbReference>
<dbReference type="SUPFAM" id="SSF161098">
    <property type="entry name" value="MetI-like"/>
    <property type="match status" value="1"/>
</dbReference>
<evidence type="ECO:0000259" key="8">
    <source>
        <dbReference type="PROSITE" id="PS50928"/>
    </source>
</evidence>
<evidence type="ECO:0000256" key="3">
    <source>
        <dbReference type="ARBA" id="ARBA00022475"/>
    </source>
</evidence>
<feature type="transmembrane region" description="Helical" evidence="7">
    <location>
        <begin position="111"/>
        <end position="135"/>
    </location>
</feature>
<evidence type="ECO:0000256" key="1">
    <source>
        <dbReference type="ARBA" id="ARBA00004651"/>
    </source>
</evidence>
<name>A0ABP7KD69_9MICO</name>
<dbReference type="PANTHER" id="PTHR43163:SF6">
    <property type="entry name" value="DIPEPTIDE TRANSPORT SYSTEM PERMEASE PROTEIN DPPB-RELATED"/>
    <property type="match status" value="1"/>
</dbReference>
<keyword evidence="5 7" id="KW-1133">Transmembrane helix</keyword>
<evidence type="ECO:0000256" key="2">
    <source>
        <dbReference type="ARBA" id="ARBA00022448"/>
    </source>
</evidence>
<evidence type="ECO:0000256" key="6">
    <source>
        <dbReference type="ARBA" id="ARBA00023136"/>
    </source>
</evidence>
<feature type="transmembrane region" description="Helical" evidence="7">
    <location>
        <begin position="240"/>
        <end position="265"/>
    </location>
</feature>
<organism evidence="9 10">
    <name type="scientific">Leifsonia kafniensis</name>
    <dbReference type="NCBI Taxonomy" id="475957"/>
    <lineage>
        <taxon>Bacteria</taxon>
        <taxon>Bacillati</taxon>
        <taxon>Actinomycetota</taxon>
        <taxon>Actinomycetes</taxon>
        <taxon>Micrococcales</taxon>
        <taxon>Microbacteriaceae</taxon>
        <taxon>Leifsonia</taxon>
    </lineage>
</organism>
<feature type="transmembrane region" description="Helical" evidence="7">
    <location>
        <begin position="183"/>
        <end position="204"/>
    </location>
</feature>
<comment type="similarity">
    <text evidence="7">Belongs to the binding-protein-dependent transport system permease family.</text>
</comment>
<keyword evidence="10" id="KW-1185">Reference proteome</keyword>
<feature type="transmembrane region" description="Helical" evidence="7">
    <location>
        <begin position="15"/>
        <end position="36"/>
    </location>
</feature>
<dbReference type="RefSeq" id="WP_345064159.1">
    <property type="nucleotide sequence ID" value="NZ_BAABCN010000002.1"/>
</dbReference>
<dbReference type="InterPro" id="IPR000515">
    <property type="entry name" value="MetI-like"/>
</dbReference>
<dbReference type="EMBL" id="BAABCN010000002">
    <property type="protein sequence ID" value="GAA3873129.1"/>
    <property type="molecule type" value="Genomic_DNA"/>
</dbReference>
<keyword evidence="3" id="KW-1003">Cell membrane</keyword>
<dbReference type="Gene3D" id="1.10.3720.10">
    <property type="entry name" value="MetI-like"/>
    <property type="match status" value="1"/>
</dbReference>
<accession>A0ABP7KD69</accession>
<reference evidence="10" key="1">
    <citation type="journal article" date="2019" name="Int. J. Syst. Evol. Microbiol.">
        <title>The Global Catalogue of Microorganisms (GCM) 10K type strain sequencing project: providing services to taxonomists for standard genome sequencing and annotation.</title>
        <authorList>
            <consortium name="The Broad Institute Genomics Platform"/>
            <consortium name="The Broad Institute Genome Sequencing Center for Infectious Disease"/>
            <person name="Wu L."/>
            <person name="Ma J."/>
        </authorList>
    </citation>
    <scope>NUCLEOTIDE SEQUENCE [LARGE SCALE GENOMIC DNA]</scope>
    <source>
        <strain evidence="10">JCM 17021</strain>
    </source>
</reference>
<keyword evidence="2 7" id="KW-0813">Transport</keyword>
<evidence type="ECO:0000313" key="10">
    <source>
        <dbReference type="Proteomes" id="UP001501803"/>
    </source>
</evidence>
<feature type="transmembrane region" description="Helical" evidence="7">
    <location>
        <begin position="285"/>
        <end position="304"/>
    </location>
</feature>
<dbReference type="CDD" id="cd06261">
    <property type="entry name" value="TM_PBP2"/>
    <property type="match status" value="1"/>
</dbReference>
<evidence type="ECO:0000313" key="9">
    <source>
        <dbReference type="EMBL" id="GAA3873129.1"/>
    </source>
</evidence>
<gene>
    <name evidence="9" type="ORF">GCM10022381_15170</name>
</gene>
<dbReference type="InterPro" id="IPR035906">
    <property type="entry name" value="MetI-like_sf"/>
</dbReference>
<dbReference type="Proteomes" id="UP001501803">
    <property type="component" value="Unassembled WGS sequence"/>
</dbReference>
<comment type="subcellular location">
    <subcellularLocation>
        <location evidence="1 7">Cell membrane</location>
        <topology evidence="1 7">Multi-pass membrane protein</topology>
    </subcellularLocation>
</comment>
<dbReference type="Pfam" id="PF00528">
    <property type="entry name" value="BPD_transp_1"/>
    <property type="match status" value="1"/>
</dbReference>
<dbReference type="PANTHER" id="PTHR43163">
    <property type="entry name" value="DIPEPTIDE TRANSPORT SYSTEM PERMEASE PROTEIN DPPB-RELATED"/>
    <property type="match status" value="1"/>
</dbReference>
<keyword evidence="6 7" id="KW-0472">Membrane</keyword>
<feature type="transmembrane region" description="Helical" evidence="7">
    <location>
        <begin position="147"/>
        <end position="171"/>
    </location>
</feature>
<sequence length="360" mass="37430">MQRTLAVLRYVAPKLIQFAFVIWATYTVTFLLIHLLPGDPLLAALSVKGGDATTTDPETLAVLREKFGLDGSLWDQYLGNFLAALRGDLGVSIATGQPVDAMIARALPNTASVAVLALIFGVVTSVVLTFLAFLTPSRWVRQTLLQIPPLGVAIPAFLSGLVLVSVFSFGLGWLPASGTRNPAAVILPAITLALPIGAIFFQVFSSAVLDAMRSPYVFTAVAKGVSPRSIFLRHVLRNSLLPSITILGLLIGYLAGGTAVVETVFSRDGIGRLTVDAVLARDATVIQGVVIVVALVYSVVNLIVDVSYGVIDPRTRGALSGRRSVGSAAVPAVASAVVSAPAGASAPATETALTEAGTES</sequence>